<dbReference type="PROSITE" id="PS51257">
    <property type="entry name" value="PROKAR_LIPOPROTEIN"/>
    <property type="match status" value="1"/>
</dbReference>
<dbReference type="SUPFAM" id="SSF52833">
    <property type="entry name" value="Thioredoxin-like"/>
    <property type="match status" value="1"/>
</dbReference>
<evidence type="ECO:0000259" key="2">
    <source>
        <dbReference type="PROSITE" id="PS51352"/>
    </source>
</evidence>
<feature type="domain" description="Thioredoxin" evidence="2">
    <location>
        <begin position="33"/>
        <end position="174"/>
    </location>
</feature>
<dbReference type="Gene3D" id="3.40.30.10">
    <property type="entry name" value="Glutaredoxin"/>
    <property type="match status" value="1"/>
</dbReference>
<feature type="signal peptide" evidence="1">
    <location>
        <begin position="1"/>
        <end position="23"/>
    </location>
</feature>
<sequence>MTRTRTGLKAVSIAAALAAGSLALTGCGTTAPASPVADGGPVTVTSIDGHQISLPATGEPTAVFFFSVGCGECVNGVRSLGRAATAAEEAGDNASFLAIDMDPGESKETIGGFMDSVDAEHVPAAIDTGAALSLRFQVAALSTLIVVDAEGKVTFRATDPSAETITAELVKAGA</sequence>
<organism evidence="3 4">
    <name type="scientific">Nocardioides panaciterrulae</name>
    <dbReference type="NCBI Taxonomy" id="661492"/>
    <lineage>
        <taxon>Bacteria</taxon>
        <taxon>Bacillati</taxon>
        <taxon>Actinomycetota</taxon>
        <taxon>Actinomycetes</taxon>
        <taxon>Propionibacteriales</taxon>
        <taxon>Nocardioidaceae</taxon>
        <taxon>Nocardioides</taxon>
    </lineage>
</organism>
<dbReference type="EMBL" id="JACCBG010000001">
    <property type="protein sequence ID" value="NYD41059.1"/>
    <property type="molecule type" value="Genomic_DNA"/>
</dbReference>
<dbReference type="InterPro" id="IPR013740">
    <property type="entry name" value="Redoxin"/>
</dbReference>
<keyword evidence="1" id="KW-0732">Signal</keyword>
<gene>
    <name evidence="3" type="ORF">BJZ21_001142</name>
</gene>
<proteinExistence type="predicted"/>
<name>A0A7Y9E4J6_9ACTN</name>
<dbReference type="AlphaFoldDB" id="A0A7Y9E4J6"/>
<evidence type="ECO:0000313" key="3">
    <source>
        <dbReference type="EMBL" id="NYD41059.1"/>
    </source>
</evidence>
<dbReference type="Proteomes" id="UP000535511">
    <property type="component" value="Unassembled WGS sequence"/>
</dbReference>
<dbReference type="GO" id="GO:0016491">
    <property type="term" value="F:oxidoreductase activity"/>
    <property type="evidence" value="ECO:0007669"/>
    <property type="project" value="InterPro"/>
</dbReference>
<accession>A0A7Y9E4J6</accession>
<comment type="caution">
    <text evidence="3">The sequence shown here is derived from an EMBL/GenBank/DDBJ whole genome shotgun (WGS) entry which is preliminary data.</text>
</comment>
<dbReference type="InterPro" id="IPR036249">
    <property type="entry name" value="Thioredoxin-like_sf"/>
</dbReference>
<reference evidence="3 4" key="1">
    <citation type="submission" date="2020-07" db="EMBL/GenBank/DDBJ databases">
        <title>Sequencing the genomes of 1000 actinobacteria strains.</title>
        <authorList>
            <person name="Klenk H.-P."/>
        </authorList>
    </citation>
    <scope>NUCLEOTIDE SEQUENCE [LARGE SCALE GENOMIC DNA]</scope>
    <source>
        <strain evidence="3 4">DSM 21350</strain>
    </source>
</reference>
<dbReference type="PROSITE" id="PS51352">
    <property type="entry name" value="THIOREDOXIN_2"/>
    <property type="match status" value="1"/>
</dbReference>
<feature type="chain" id="PRO_5039225658" evidence="1">
    <location>
        <begin position="24"/>
        <end position="174"/>
    </location>
</feature>
<keyword evidence="4" id="KW-1185">Reference proteome</keyword>
<evidence type="ECO:0000313" key="4">
    <source>
        <dbReference type="Proteomes" id="UP000535511"/>
    </source>
</evidence>
<protein>
    <submittedName>
        <fullName evidence="3">Cytochrome oxidase Cu insertion factor (SCO1/SenC/PrrC family)</fullName>
    </submittedName>
</protein>
<dbReference type="Pfam" id="PF08534">
    <property type="entry name" value="Redoxin"/>
    <property type="match status" value="1"/>
</dbReference>
<evidence type="ECO:0000256" key="1">
    <source>
        <dbReference type="SAM" id="SignalP"/>
    </source>
</evidence>
<dbReference type="InterPro" id="IPR013766">
    <property type="entry name" value="Thioredoxin_domain"/>
</dbReference>
<dbReference type="RefSeq" id="WP_179662860.1">
    <property type="nucleotide sequence ID" value="NZ_JACCBG010000001.1"/>
</dbReference>